<reference evidence="13 14" key="1">
    <citation type="submission" date="2019-07" db="EMBL/GenBank/DDBJ databases">
        <title>Full genome sequence of Sphingomonas sp. 4R-6-7(HKS19).</title>
        <authorList>
            <person name="Im W.-T."/>
        </authorList>
    </citation>
    <scope>NUCLEOTIDE SEQUENCE [LARGE SCALE GENOMIC DNA]</scope>
    <source>
        <strain evidence="13 14">HKS19</strain>
    </source>
</reference>
<evidence type="ECO:0000256" key="1">
    <source>
        <dbReference type="ARBA" id="ARBA00000085"/>
    </source>
</evidence>
<dbReference type="InterPro" id="IPR036641">
    <property type="entry name" value="HPT_dom_sf"/>
</dbReference>
<accession>A0A5B8LJD4</accession>
<dbReference type="PRINTS" id="PR00344">
    <property type="entry name" value="BCTRLSENSOR"/>
</dbReference>
<dbReference type="PROSITE" id="PS50851">
    <property type="entry name" value="CHEW"/>
    <property type="match status" value="1"/>
</dbReference>
<dbReference type="InterPro" id="IPR003594">
    <property type="entry name" value="HATPase_dom"/>
</dbReference>
<dbReference type="EMBL" id="CP042306">
    <property type="protein sequence ID" value="QDZ07694.1"/>
    <property type="molecule type" value="Genomic_DNA"/>
</dbReference>
<evidence type="ECO:0000256" key="9">
    <source>
        <dbReference type="PROSITE-ProRule" id="PRU00110"/>
    </source>
</evidence>
<dbReference type="InterPro" id="IPR036097">
    <property type="entry name" value="HisK_dim/P_sf"/>
</dbReference>
<keyword evidence="14" id="KW-1185">Reference proteome</keyword>
<feature type="domain" description="HPt" evidence="12">
    <location>
        <begin position="1"/>
        <end position="101"/>
    </location>
</feature>
<dbReference type="Gene3D" id="3.30.565.10">
    <property type="entry name" value="Histidine kinase-like ATPase, C-terminal domain"/>
    <property type="match status" value="1"/>
</dbReference>
<dbReference type="InterPro" id="IPR004358">
    <property type="entry name" value="Sig_transdc_His_kin-like_C"/>
</dbReference>
<evidence type="ECO:0000313" key="13">
    <source>
        <dbReference type="EMBL" id="QDZ07694.1"/>
    </source>
</evidence>
<dbReference type="RefSeq" id="WP_146571424.1">
    <property type="nucleotide sequence ID" value="NZ_CP042306.1"/>
</dbReference>
<keyword evidence="5" id="KW-0808">Transferase</keyword>
<dbReference type="Pfam" id="PF01627">
    <property type="entry name" value="Hpt"/>
    <property type="match status" value="1"/>
</dbReference>
<keyword evidence="6" id="KW-0418">Kinase</keyword>
<dbReference type="InterPro" id="IPR002545">
    <property type="entry name" value="CheW-lke_dom"/>
</dbReference>
<evidence type="ECO:0000259" key="12">
    <source>
        <dbReference type="PROSITE" id="PS50894"/>
    </source>
</evidence>
<dbReference type="InterPro" id="IPR036061">
    <property type="entry name" value="CheW-like_dom_sf"/>
</dbReference>
<dbReference type="SUPFAM" id="SSF47226">
    <property type="entry name" value="Histidine-containing phosphotransfer domain, HPT domain"/>
    <property type="match status" value="1"/>
</dbReference>
<dbReference type="SMART" id="SM00073">
    <property type="entry name" value="HPT"/>
    <property type="match status" value="1"/>
</dbReference>
<dbReference type="SUPFAM" id="SSF55874">
    <property type="entry name" value="ATPase domain of HSP90 chaperone/DNA topoisomerase II/histidine kinase"/>
    <property type="match status" value="1"/>
</dbReference>
<dbReference type="SUPFAM" id="SSF50341">
    <property type="entry name" value="CheW-like"/>
    <property type="match status" value="2"/>
</dbReference>
<dbReference type="Pfam" id="PF02895">
    <property type="entry name" value="H-kinase_dim"/>
    <property type="match status" value="1"/>
</dbReference>
<dbReference type="EC" id="2.7.13.3" evidence="2"/>
<dbReference type="SMART" id="SM00387">
    <property type="entry name" value="HATPase_c"/>
    <property type="match status" value="1"/>
</dbReference>
<dbReference type="Proteomes" id="UP000315673">
    <property type="component" value="Chromosome"/>
</dbReference>
<feature type="modified residue" description="Phosphohistidine" evidence="9">
    <location>
        <position position="44"/>
    </location>
</feature>
<comment type="catalytic activity">
    <reaction evidence="1">
        <text>ATP + protein L-histidine = ADP + protein N-phospho-L-histidine.</text>
        <dbReference type="EC" id="2.7.13.3"/>
    </reaction>
</comment>
<dbReference type="Gene3D" id="1.20.120.160">
    <property type="entry name" value="HPT domain"/>
    <property type="match status" value="1"/>
</dbReference>
<dbReference type="InterPro" id="IPR037006">
    <property type="entry name" value="CheA-like_homodim_sf"/>
</dbReference>
<proteinExistence type="predicted"/>
<dbReference type="Pfam" id="PF01584">
    <property type="entry name" value="CheW"/>
    <property type="match status" value="1"/>
</dbReference>
<evidence type="ECO:0000313" key="14">
    <source>
        <dbReference type="Proteomes" id="UP000315673"/>
    </source>
</evidence>
<evidence type="ECO:0000256" key="6">
    <source>
        <dbReference type="ARBA" id="ARBA00022777"/>
    </source>
</evidence>
<feature type="domain" description="Histidine kinase" evidence="10">
    <location>
        <begin position="149"/>
        <end position="390"/>
    </location>
</feature>
<keyword evidence="4 9" id="KW-0597">Phosphoprotein</keyword>
<dbReference type="Pfam" id="PF02518">
    <property type="entry name" value="HATPase_c"/>
    <property type="match status" value="1"/>
</dbReference>
<dbReference type="SUPFAM" id="SSF47384">
    <property type="entry name" value="Homodimeric domain of signal transducing histidine kinase"/>
    <property type="match status" value="1"/>
</dbReference>
<dbReference type="PANTHER" id="PTHR43395:SF1">
    <property type="entry name" value="CHEMOTAXIS PROTEIN CHEA"/>
    <property type="match status" value="1"/>
</dbReference>
<dbReference type="InterPro" id="IPR036890">
    <property type="entry name" value="HATPase_C_sf"/>
</dbReference>
<dbReference type="FunFam" id="3.30.565.10:FF:000016">
    <property type="entry name" value="Chemotaxis protein CheA, putative"/>
    <property type="match status" value="1"/>
</dbReference>
<gene>
    <name evidence="13" type="ORF">FPZ24_09485</name>
</gene>
<dbReference type="PROSITE" id="PS50894">
    <property type="entry name" value="HPT"/>
    <property type="match status" value="1"/>
</dbReference>
<protein>
    <recommendedName>
        <fullName evidence="3">Chemotaxis protein CheA</fullName>
        <ecNumber evidence="2">2.7.13.3</ecNumber>
    </recommendedName>
</protein>
<evidence type="ECO:0000259" key="11">
    <source>
        <dbReference type="PROSITE" id="PS50851"/>
    </source>
</evidence>
<evidence type="ECO:0000256" key="2">
    <source>
        <dbReference type="ARBA" id="ARBA00012438"/>
    </source>
</evidence>
<evidence type="ECO:0000256" key="5">
    <source>
        <dbReference type="ARBA" id="ARBA00022679"/>
    </source>
</evidence>
<feature type="domain" description="CheW-like" evidence="11">
    <location>
        <begin position="392"/>
        <end position="527"/>
    </location>
</feature>
<evidence type="ECO:0000256" key="8">
    <source>
        <dbReference type="ARBA" id="ARBA00035100"/>
    </source>
</evidence>
<dbReference type="AlphaFoldDB" id="A0A5B8LJD4"/>
<dbReference type="CDD" id="cd00088">
    <property type="entry name" value="HPT"/>
    <property type="match status" value="1"/>
</dbReference>
<dbReference type="Gene3D" id="2.30.30.40">
    <property type="entry name" value="SH3 Domains"/>
    <property type="match status" value="1"/>
</dbReference>
<dbReference type="GO" id="GO:0005737">
    <property type="term" value="C:cytoplasm"/>
    <property type="evidence" value="ECO:0007669"/>
    <property type="project" value="InterPro"/>
</dbReference>
<dbReference type="GO" id="GO:0006935">
    <property type="term" value="P:chemotaxis"/>
    <property type="evidence" value="ECO:0007669"/>
    <property type="project" value="InterPro"/>
</dbReference>
<organism evidence="13 14">
    <name type="scientific">Sphingomonas panacisoli</name>
    <dbReference type="NCBI Taxonomy" id="1813879"/>
    <lineage>
        <taxon>Bacteria</taxon>
        <taxon>Pseudomonadati</taxon>
        <taxon>Pseudomonadota</taxon>
        <taxon>Alphaproteobacteria</taxon>
        <taxon>Sphingomonadales</taxon>
        <taxon>Sphingomonadaceae</taxon>
        <taxon>Sphingomonas</taxon>
    </lineage>
</organism>
<dbReference type="OrthoDB" id="9803176at2"/>
<sequence>MDDLLQEFIAETRETLEALSGEIVAWESAPEDRARLDAIFRFVHTVKGSCGFLDLPRLARLSHAAEDVLAAVRSGERKPDAPLVTGVLAIVDRIGEIVEAIDAGTALDDSGEELLIAALDGSAEVAAPVAQQAPTNQRVATRSVRLSTELLDRMMSGMSDMVLARNELARRMRDQQADPAIEAALDRLSLTVAEMRDTVTRTRMQKVDALFSALPRMVRDTAAEVGKSVQLVIEGADVELDREMIEMMRDPLVHIIRNSIDHGIETADERRAKGKREVGRLVVSARQSGNQIIIEIADDGRGIDTDRLVQKLTASGQSRGRDLSALNERAKLDLIFEPGLSTKDEVTAISGRGVGMDVVRANIEQIGGRIELVNALGRGLRILIHVPLTLSIIPAIVIGIAGQRFAVTRQAIEEIVHVGGDAIRIDLLGDTAAATVRDRRMPLVDLGALLGLAPAKPAAADMLAIISASGGSFAVAVDSVLDHEELVIKPASPAVMATGIYAGQTLPDSGSPMLLLDCAGIAAEAGINFTRDAVVEDEEPETAVAPTVDALLFEDLDGRRRAVPLAIIDRVETVPADTARFSGGRMRLLVDGRIVPLASLGDIAKRPDLAVLRIKDGDAEVAYAIAEPVDIVAVPADIVPSVQAGPILGVVTIDDEQIELIDPQWLLGPESGDSIQPGAPLCLIDSEGDGWIATFLKPVLEAAGYRVATKAEADEQPMVILTTDDSGRRDDRVVRLSNDRRDIGSTERVYRYDRAGLLAAVAKRVEAA</sequence>
<keyword evidence="7" id="KW-0902">Two-component regulatory system</keyword>
<dbReference type="SMART" id="SM01231">
    <property type="entry name" value="H-kinase_dim"/>
    <property type="match status" value="1"/>
</dbReference>
<dbReference type="PANTHER" id="PTHR43395">
    <property type="entry name" value="SENSOR HISTIDINE KINASE CHEA"/>
    <property type="match status" value="1"/>
</dbReference>
<dbReference type="PROSITE" id="PS50109">
    <property type="entry name" value="HIS_KIN"/>
    <property type="match status" value="1"/>
</dbReference>
<dbReference type="InterPro" id="IPR005467">
    <property type="entry name" value="His_kinase_dom"/>
</dbReference>
<dbReference type="GO" id="GO:0000155">
    <property type="term" value="F:phosphorelay sensor kinase activity"/>
    <property type="evidence" value="ECO:0007669"/>
    <property type="project" value="InterPro"/>
</dbReference>
<dbReference type="InterPro" id="IPR004105">
    <property type="entry name" value="CheA-like_dim"/>
</dbReference>
<dbReference type="SMART" id="SM00260">
    <property type="entry name" value="CheW"/>
    <property type="match status" value="1"/>
</dbReference>
<evidence type="ECO:0000256" key="3">
    <source>
        <dbReference type="ARBA" id="ARBA00021495"/>
    </source>
</evidence>
<dbReference type="KEGG" id="spai:FPZ24_09485"/>
<comment type="function">
    <text evidence="8">Involved in the transmission of sensory signals from the chemoreceptors to the flagellar motors. CheA is autophosphorylated; it can transfer its phosphate group to either CheB or CheY.</text>
</comment>
<evidence type="ECO:0000259" key="10">
    <source>
        <dbReference type="PROSITE" id="PS50109"/>
    </source>
</evidence>
<evidence type="ECO:0000256" key="4">
    <source>
        <dbReference type="ARBA" id="ARBA00022553"/>
    </source>
</evidence>
<name>A0A5B8LJD4_9SPHN</name>
<dbReference type="InterPro" id="IPR051315">
    <property type="entry name" value="Bact_Chemotaxis_CheA"/>
</dbReference>
<dbReference type="Gene3D" id="1.10.287.560">
    <property type="entry name" value="Histidine kinase CheA-like, homodimeric domain"/>
    <property type="match status" value="1"/>
</dbReference>
<dbReference type="InterPro" id="IPR008207">
    <property type="entry name" value="Sig_transdc_His_kin_Hpt_dom"/>
</dbReference>
<evidence type="ECO:0000256" key="7">
    <source>
        <dbReference type="ARBA" id="ARBA00023012"/>
    </source>
</evidence>